<keyword evidence="5" id="KW-1185">Reference proteome</keyword>
<name>A0A563E9D0_9MICO</name>
<dbReference type="InterPro" id="IPR049449">
    <property type="entry name" value="TesB_ACOT8-like_N"/>
</dbReference>
<reference evidence="4 5" key="2">
    <citation type="submission" date="2019-08" db="EMBL/GenBank/DDBJ databases">
        <title>Jejuicoccus antrihumi gen. nov., sp. nov., a new member of the family Dermacoccaceae isolated from a cave.</title>
        <authorList>
            <person name="Schumann P."/>
            <person name="Kim I.S."/>
        </authorList>
    </citation>
    <scope>NUCLEOTIDE SEQUENCE [LARGE SCALE GENOMIC DNA]</scope>
    <source>
        <strain evidence="4 5">C5-26</strain>
    </source>
</reference>
<evidence type="ECO:0000313" key="4">
    <source>
        <dbReference type="EMBL" id="TWP39055.1"/>
    </source>
</evidence>
<feature type="domain" description="Acyl-CoA thioesterase-like C-terminal" evidence="3">
    <location>
        <begin position="206"/>
        <end position="335"/>
    </location>
</feature>
<dbReference type="InterPro" id="IPR042171">
    <property type="entry name" value="Acyl-CoA_hotdog"/>
</dbReference>
<evidence type="ECO:0000259" key="2">
    <source>
        <dbReference type="Pfam" id="PF13622"/>
    </source>
</evidence>
<evidence type="ECO:0000259" key="3">
    <source>
        <dbReference type="Pfam" id="PF20789"/>
    </source>
</evidence>
<feature type="compositionally biased region" description="Basic and acidic residues" evidence="1">
    <location>
        <begin position="1"/>
        <end position="11"/>
    </location>
</feature>
<proteinExistence type="predicted"/>
<gene>
    <name evidence="4" type="ORF">FGL98_01325</name>
</gene>
<dbReference type="Gene3D" id="2.40.160.210">
    <property type="entry name" value="Acyl-CoA thioesterase, double hotdog domain"/>
    <property type="match status" value="1"/>
</dbReference>
<comment type="caution">
    <text evidence="4">The sequence shown here is derived from an EMBL/GenBank/DDBJ whole genome shotgun (WGS) entry which is preliminary data.</text>
</comment>
<feature type="region of interest" description="Disordered" evidence="1">
    <location>
        <begin position="1"/>
        <end position="38"/>
    </location>
</feature>
<protein>
    <submittedName>
        <fullName evidence="4">Thioesterase family protein</fullName>
    </submittedName>
</protein>
<accession>A0A563E9D0</accession>
<dbReference type="EMBL" id="VCQV01000001">
    <property type="protein sequence ID" value="TWP39055.1"/>
    <property type="molecule type" value="Genomic_DNA"/>
</dbReference>
<dbReference type="SUPFAM" id="SSF54637">
    <property type="entry name" value="Thioesterase/thiol ester dehydrase-isomerase"/>
    <property type="match status" value="1"/>
</dbReference>
<dbReference type="InterPro" id="IPR049450">
    <property type="entry name" value="ACOT8-like_C"/>
</dbReference>
<dbReference type="Pfam" id="PF13622">
    <property type="entry name" value="4HBT_3"/>
    <property type="match status" value="1"/>
</dbReference>
<dbReference type="InterPro" id="IPR029069">
    <property type="entry name" value="HotDog_dom_sf"/>
</dbReference>
<reference evidence="4 5" key="1">
    <citation type="submission" date="2019-05" db="EMBL/GenBank/DDBJ databases">
        <authorList>
            <person name="Lee S.D."/>
        </authorList>
    </citation>
    <scope>NUCLEOTIDE SEQUENCE [LARGE SCALE GENOMIC DNA]</scope>
    <source>
        <strain evidence="4 5">C5-26</strain>
    </source>
</reference>
<organism evidence="4 5">
    <name type="scientific">Leekyejoonella antrihumi</name>
    <dbReference type="NCBI Taxonomy" id="1660198"/>
    <lineage>
        <taxon>Bacteria</taxon>
        <taxon>Bacillati</taxon>
        <taxon>Actinomycetota</taxon>
        <taxon>Actinomycetes</taxon>
        <taxon>Micrococcales</taxon>
        <taxon>Dermacoccaceae</taxon>
        <taxon>Leekyejoonella</taxon>
    </lineage>
</organism>
<feature type="domain" description="Acyl-CoA thioesterase-like N-terminal HotDog" evidence="2">
    <location>
        <begin position="105"/>
        <end position="186"/>
    </location>
</feature>
<evidence type="ECO:0000256" key="1">
    <source>
        <dbReference type="SAM" id="MobiDB-lite"/>
    </source>
</evidence>
<dbReference type="Proteomes" id="UP000320244">
    <property type="component" value="Unassembled WGS sequence"/>
</dbReference>
<evidence type="ECO:0000313" key="5">
    <source>
        <dbReference type="Proteomes" id="UP000320244"/>
    </source>
</evidence>
<dbReference type="Pfam" id="PF20789">
    <property type="entry name" value="4HBT_3C"/>
    <property type="match status" value="1"/>
</dbReference>
<sequence length="342" mass="37588">MQRDRRARVAEPTRGARHTAVAHDGKEAAQRSQIRNHAVPSIKVARAYDPGHRISRATPQCARQDCLAGPYPHPVTTPTILDPDSNSYYRPLGNGRYLPTLHVQGAWNDHEQHMSPVGGLIAHELMRHEPRADMQLARINFEILGLIPAQDTHISVTTIRPGRTIELLEATLTIGERVIVRARAWRLSRQDTSAVAAVELPSMPPPDECTAYNPTQEWPGAFLASLRMKAVPGGRAGRRSVWVQSTKTLVEGVDVDPLASYAMLIDTANGIATRVRPHEMMYPNVELSVHLFRNPDAQWVGLDTCVTFGESGIGLTSTTLGDIHGPVGRSEQCLTVRDLPTG</sequence>
<dbReference type="OrthoDB" id="1413770at2"/>
<dbReference type="AlphaFoldDB" id="A0A563E9D0"/>